<dbReference type="Pfam" id="PF00437">
    <property type="entry name" value="T2SSE"/>
    <property type="match status" value="1"/>
</dbReference>
<dbReference type="PANTHER" id="PTHR30486:SF6">
    <property type="entry name" value="TYPE IV PILUS RETRACTATION ATPASE PILT"/>
    <property type="match status" value="1"/>
</dbReference>
<gene>
    <name evidence="3" type="ORF">UFOPK2658_00564</name>
    <name evidence="4" type="ORF">UFOPK2880_00362</name>
    <name evidence="5" type="ORF">UFOPK3494_01132</name>
</gene>
<dbReference type="InterPro" id="IPR027417">
    <property type="entry name" value="P-loop_NTPase"/>
</dbReference>
<comment type="similarity">
    <text evidence="1">Belongs to the GSP E family.</text>
</comment>
<evidence type="ECO:0000313" key="5">
    <source>
        <dbReference type="EMBL" id="CAB4904699.1"/>
    </source>
</evidence>
<dbReference type="InterPro" id="IPR050921">
    <property type="entry name" value="T4SS_GSP_E_ATPase"/>
</dbReference>
<organism evidence="4">
    <name type="scientific">freshwater metagenome</name>
    <dbReference type="NCBI Taxonomy" id="449393"/>
    <lineage>
        <taxon>unclassified sequences</taxon>
        <taxon>metagenomes</taxon>
        <taxon>ecological metagenomes</taxon>
    </lineage>
</organism>
<feature type="domain" description="Bacterial type II secretion system protein E" evidence="2">
    <location>
        <begin position="13"/>
        <end position="285"/>
    </location>
</feature>
<dbReference type="InterPro" id="IPR001482">
    <property type="entry name" value="T2SS/T4SS_dom"/>
</dbReference>
<evidence type="ECO:0000313" key="3">
    <source>
        <dbReference type="EMBL" id="CAB4713641.1"/>
    </source>
</evidence>
<dbReference type="Gene3D" id="3.40.50.300">
    <property type="entry name" value="P-loop containing nucleotide triphosphate hydrolases"/>
    <property type="match status" value="1"/>
</dbReference>
<dbReference type="PANTHER" id="PTHR30486">
    <property type="entry name" value="TWITCHING MOTILITY PROTEIN PILT"/>
    <property type="match status" value="1"/>
</dbReference>
<dbReference type="Gene3D" id="3.30.450.90">
    <property type="match status" value="1"/>
</dbReference>
<dbReference type="EMBL" id="CAEZZP010000013">
    <property type="protein sequence ID" value="CAB4764638.1"/>
    <property type="molecule type" value="Genomic_DNA"/>
</dbReference>
<dbReference type="GO" id="GO:0016887">
    <property type="term" value="F:ATP hydrolysis activity"/>
    <property type="evidence" value="ECO:0007669"/>
    <property type="project" value="InterPro"/>
</dbReference>
<evidence type="ECO:0000256" key="1">
    <source>
        <dbReference type="ARBA" id="ARBA00006611"/>
    </source>
</evidence>
<dbReference type="CDD" id="cd01130">
    <property type="entry name" value="VirB11-like_ATPase"/>
    <property type="match status" value="1"/>
</dbReference>
<reference evidence="4" key="1">
    <citation type="submission" date="2020-05" db="EMBL/GenBank/DDBJ databases">
        <authorList>
            <person name="Chiriac C."/>
            <person name="Salcher M."/>
            <person name="Ghai R."/>
            <person name="Kavagutti S V."/>
        </authorList>
    </citation>
    <scope>NUCLEOTIDE SEQUENCE</scope>
</reference>
<dbReference type="EMBL" id="CAEZYH010000014">
    <property type="protein sequence ID" value="CAB4713641.1"/>
    <property type="molecule type" value="Genomic_DNA"/>
</dbReference>
<protein>
    <submittedName>
        <fullName evidence="4">Unannotated protein</fullName>
    </submittedName>
</protein>
<sequence length="321" mass="35776">MRSQLMPPQLSEYFLDATVTDILINNATEVWVERSGALVRVEDLQPGQIEIALERILTPLGRRLDRLSPIVDARLPDGTRVCAVIHPIAVHGTTAAFRLFRQQTFPLIDFCDDFHRDSLQELLRDLTQSEHNILITGATGSGKSCLVSSLVSRDEENAPTNERIVVIEDTHELVISHPHTVRLESRVATAEGRGQVSLDDLLRSALRLRPDRLIVGEVRGVEALTLVQAMNTGHSRCLATLHANSALDALHRLDLLTMQAAPGWTLQDARHMVNSAIHIVIHMSRRPYGKRCVAHIAKIVPDTDGGSHQPRLEYLYQQHDA</sequence>
<evidence type="ECO:0000259" key="2">
    <source>
        <dbReference type="Pfam" id="PF00437"/>
    </source>
</evidence>
<accession>A0A6J6V063</accession>
<name>A0A6J6V063_9ZZZZ</name>
<dbReference type="AlphaFoldDB" id="A0A6J6V063"/>
<evidence type="ECO:0000313" key="4">
    <source>
        <dbReference type="EMBL" id="CAB4764638.1"/>
    </source>
</evidence>
<proteinExistence type="inferred from homology"/>
<dbReference type="EMBL" id="CAFBMF010000074">
    <property type="protein sequence ID" value="CAB4904699.1"/>
    <property type="molecule type" value="Genomic_DNA"/>
</dbReference>
<dbReference type="SUPFAM" id="SSF52540">
    <property type="entry name" value="P-loop containing nucleoside triphosphate hydrolases"/>
    <property type="match status" value="1"/>
</dbReference>